<keyword evidence="3 10" id="KW-0436">Ligase</keyword>
<dbReference type="NCBIfam" id="TIGR00392">
    <property type="entry name" value="ileS"/>
    <property type="match status" value="1"/>
</dbReference>
<feature type="binding site" evidence="10">
    <location>
        <position position="598"/>
    </location>
    <ligand>
        <name>ATP</name>
        <dbReference type="ChEBI" id="CHEBI:30616"/>
    </ligand>
</feature>
<feature type="domain" description="Aminoacyl-tRNA synthetase class Ia" evidence="11">
    <location>
        <begin position="27"/>
        <end position="634"/>
    </location>
</feature>
<evidence type="ECO:0000256" key="9">
    <source>
        <dbReference type="ARBA" id="ARBA00048359"/>
    </source>
</evidence>
<evidence type="ECO:0000256" key="10">
    <source>
        <dbReference type="HAMAP-Rule" id="MF_02002"/>
    </source>
</evidence>
<dbReference type="FunFam" id="1.10.730.20:FF:000001">
    <property type="entry name" value="Isoleucine--tRNA ligase"/>
    <property type="match status" value="1"/>
</dbReference>
<dbReference type="AlphaFoldDB" id="A0A226BYN2"/>
<organism evidence="14 15">
    <name type="scientific">Natranaerobius trueperi</name>
    <dbReference type="NCBI Taxonomy" id="759412"/>
    <lineage>
        <taxon>Bacteria</taxon>
        <taxon>Bacillati</taxon>
        <taxon>Bacillota</taxon>
        <taxon>Clostridia</taxon>
        <taxon>Natranaerobiales</taxon>
        <taxon>Natranaerobiaceae</taxon>
        <taxon>Natranaerobius</taxon>
    </lineage>
</organism>
<dbReference type="InterPro" id="IPR009080">
    <property type="entry name" value="tRNAsynth_Ia_anticodon-bd"/>
</dbReference>
<comment type="domain">
    <text evidence="10">IleRS has two distinct active sites: one for aminoacylation and one for editing. The misactivated valine is translocated from the active site to the editing site, which sterically excludes the correctly activated isoleucine. The single editing site contains two valyl binding pockets, one specific for each substrate (Val-AMP or Val-tRNA(Ile)).</text>
</comment>
<evidence type="ECO:0000256" key="1">
    <source>
        <dbReference type="ARBA" id="ARBA00006887"/>
    </source>
</evidence>
<evidence type="ECO:0000259" key="11">
    <source>
        <dbReference type="Pfam" id="PF00133"/>
    </source>
</evidence>
<dbReference type="Pfam" id="PF06827">
    <property type="entry name" value="zf-FPG_IleRS"/>
    <property type="match status" value="1"/>
</dbReference>
<feature type="binding site" evidence="10">
    <location>
        <position position="917"/>
    </location>
    <ligand>
        <name>Zn(2+)</name>
        <dbReference type="ChEBI" id="CHEBI:29105"/>
    </ligand>
</feature>
<dbReference type="InterPro" id="IPR023585">
    <property type="entry name" value="Ile-tRNA-ligase_type1"/>
</dbReference>
<evidence type="ECO:0000256" key="2">
    <source>
        <dbReference type="ARBA" id="ARBA00022490"/>
    </source>
</evidence>
<dbReference type="InterPro" id="IPR014729">
    <property type="entry name" value="Rossmann-like_a/b/a_fold"/>
</dbReference>
<dbReference type="HAMAP" id="MF_02002">
    <property type="entry name" value="Ile_tRNA_synth_type1"/>
    <property type="match status" value="1"/>
</dbReference>
<dbReference type="Gene3D" id="1.10.730.20">
    <property type="match status" value="1"/>
</dbReference>
<name>A0A226BYN2_9FIRM</name>
<evidence type="ECO:0000259" key="12">
    <source>
        <dbReference type="Pfam" id="PF06827"/>
    </source>
</evidence>
<dbReference type="InterPro" id="IPR033708">
    <property type="entry name" value="Anticodon_Ile_BEm"/>
</dbReference>
<gene>
    <name evidence="10" type="primary">ileS</name>
    <name evidence="14" type="ORF">CDO51_04570</name>
</gene>
<keyword evidence="4 10" id="KW-0547">Nucleotide-binding</keyword>
<dbReference type="PRINTS" id="PR00984">
    <property type="entry name" value="TRNASYNTHILE"/>
</dbReference>
<dbReference type="GO" id="GO:0000049">
    <property type="term" value="F:tRNA binding"/>
    <property type="evidence" value="ECO:0007669"/>
    <property type="project" value="InterPro"/>
</dbReference>
<dbReference type="InterPro" id="IPR050081">
    <property type="entry name" value="Ile-tRNA_ligase"/>
</dbReference>
<proteinExistence type="inferred from homology"/>
<dbReference type="EC" id="6.1.1.5" evidence="10"/>
<evidence type="ECO:0000256" key="4">
    <source>
        <dbReference type="ARBA" id="ARBA00022741"/>
    </source>
</evidence>
<comment type="similarity">
    <text evidence="1 10">Belongs to the class-I aminoacyl-tRNA synthetase family. IleS type 1 subfamily.</text>
</comment>
<feature type="binding site" evidence="10">
    <location>
        <position position="900"/>
    </location>
    <ligand>
        <name>Zn(2+)</name>
        <dbReference type="ChEBI" id="CHEBI:29105"/>
    </ligand>
</feature>
<dbReference type="FunFam" id="3.40.50.620:FF:000152">
    <property type="entry name" value="Isoleucine--tRNA ligase"/>
    <property type="match status" value="1"/>
</dbReference>
<feature type="binding site" evidence="10">
    <location>
        <position position="554"/>
    </location>
    <ligand>
        <name>L-isoleucyl-5'-AMP</name>
        <dbReference type="ChEBI" id="CHEBI:178002"/>
    </ligand>
</feature>
<dbReference type="OrthoDB" id="9810365at2"/>
<evidence type="ECO:0000256" key="3">
    <source>
        <dbReference type="ARBA" id="ARBA00022598"/>
    </source>
</evidence>
<dbReference type="Gene3D" id="3.40.50.620">
    <property type="entry name" value="HUPs"/>
    <property type="match status" value="2"/>
</dbReference>
<evidence type="ECO:0000313" key="14">
    <source>
        <dbReference type="EMBL" id="OWZ84148.1"/>
    </source>
</evidence>
<keyword evidence="5 10" id="KW-0067">ATP-binding</keyword>
<protein>
    <recommendedName>
        <fullName evidence="10">Isoleucine--tRNA ligase</fullName>
        <ecNumber evidence="10">6.1.1.5</ecNumber>
    </recommendedName>
    <alternativeName>
        <fullName evidence="10">Isoleucyl-tRNA synthetase</fullName>
        <shortName evidence="10">IleRS</shortName>
    </alternativeName>
</protein>
<dbReference type="GO" id="GO:0002161">
    <property type="term" value="F:aminoacyl-tRNA deacylase activity"/>
    <property type="evidence" value="ECO:0007669"/>
    <property type="project" value="InterPro"/>
</dbReference>
<evidence type="ECO:0000313" key="15">
    <source>
        <dbReference type="Proteomes" id="UP000214588"/>
    </source>
</evidence>
<dbReference type="InterPro" id="IPR010663">
    <property type="entry name" value="Znf_FPG/IleRS"/>
</dbReference>
<evidence type="ECO:0000256" key="8">
    <source>
        <dbReference type="ARBA" id="ARBA00025217"/>
    </source>
</evidence>
<keyword evidence="6 10" id="KW-0648">Protein biosynthesis</keyword>
<dbReference type="PANTHER" id="PTHR42765">
    <property type="entry name" value="SOLEUCYL-TRNA SYNTHETASE"/>
    <property type="match status" value="1"/>
</dbReference>
<keyword evidence="2 10" id="KW-0963">Cytoplasm</keyword>
<feature type="domain" description="Methionyl/Valyl/Leucyl/Isoleucyl-tRNA synthetase anticodon-binding" evidence="13">
    <location>
        <begin position="678"/>
        <end position="833"/>
    </location>
</feature>
<dbReference type="InterPro" id="IPR013155">
    <property type="entry name" value="M/V/L/I-tRNA-synth_anticd-bd"/>
</dbReference>
<dbReference type="Gene3D" id="1.10.10.830">
    <property type="entry name" value="Ile-tRNA synthetase CP2 domain-like"/>
    <property type="match status" value="1"/>
</dbReference>
<dbReference type="Pfam" id="PF00133">
    <property type="entry name" value="tRNA-synt_1"/>
    <property type="match status" value="1"/>
</dbReference>
<keyword evidence="10" id="KW-0862">Zinc</keyword>
<dbReference type="CDD" id="cd00818">
    <property type="entry name" value="IleRS_core"/>
    <property type="match status" value="1"/>
</dbReference>
<keyword evidence="7 10" id="KW-0030">Aminoacyl-tRNA synthetase</keyword>
<dbReference type="InterPro" id="IPR001412">
    <property type="entry name" value="aa-tRNA-synth_I_CS"/>
</dbReference>
<comment type="catalytic activity">
    <reaction evidence="9 10">
        <text>tRNA(Ile) + L-isoleucine + ATP = L-isoleucyl-tRNA(Ile) + AMP + diphosphate</text>
        <dbReference type="Rhea" id="RHEA:11060"/>
        <dbReference type="Rhea" id="RHEA-COMP:9666"/>
        <dbReference type="Rhea" id="RHEA-COMP:9695"/>
        <dbReference type="ChEBI" id="CHEBI:30616"/>
        <dbReference type="ChEBI" id="CHEBI:33019"/>
        <dbReference type="ChEBI" id="CHEBI:58045"/>
        <dbReference type="ChEBI" id="CHEBI:78442"/>
        <dbReference type="ChEBI" id="CHEBI:78528"/>
        <dbReference type="ChEBI" id="CHEBI:456215"/>
        <dbReference type="EC" id="6.1.1.5"/>
    </reaction>
</comment>
<dbReference type="PANTHER" id="PTHR42765:SF1">
    <property type="entry name" value="ISOLEUCINE--TRNA LIGASE, MITOCHONDRIAL"/>
    <property type="match status" value="1"/>
</dbReference>
<dbReference type="GO" id="GO:0006428">
    <property type="term" value="P:isoleucyl-tRNA aminoacylation"/>
    <property type="evidence" value="ECO:0007669"/>
    <property type="project" value="UniProtKB-UniRule"/>
</dbReference>
<reference evidence="14 15" key="1">
    <citation type="submission" date="2017-06" db="EMBL/GenBank/DDBJ databases">
        <title>Draft Genome Sequence of Natranaerobius trueperi halophilic, alkalithermophilic bacteria from soda lakes.</title>
        <authorList>
            <person name="Zhao B."/>
        </authorList>
    </citation>
    <scope>NUCLEOTIDE SEQUENCE [LARGE SCALE GENOMIC DNA]</scope>
    <source>
        <strain evidence="14 15">DSM 18760</strain>
    </source>
</reference>
<dbReference type="GO" id="GO:0008270">
    <property type="term" value="F:zinc ion binding"/>
    <property type="evidence" value="ECO:0007669"/>
    <property type="project" value="UniProtKB-UniRule"/>
</dbReference>
<comment type="subcellular location">
    <subcellularLocation>
        <location evidence="10">Cytoplasm</location>
    </subcellularLocation>
</comment>
<dbReference type="GO" id="GO:0004822">
    <property type="term" value="F:isoleucine-tRNA ligase activity"/>
    <property type="evidence" value="ECO:0007669"/>
    <property type="project" value="UniProtKB-UniRule"/>
</dbReference>
<dbReference type="Pfam" id="PF08264">
    <property type="entry name" value="Anticodon_1"/>
    <property type="match status" value="1"/>
</dbReference>
<dbReference type="InterPro" id="IPR009008">
    <property type="entry name" value="Val/Leu/Ile-tRNA-synth_edit"/>
</dbReference>
<comment type="subunit">
    <text evidence="10">Monomer.</text>
</comment>
<dbReference type="PROSITE" id="PS00178">
    <property type="entry name" value="AA_TRNA_LIGASE_I"/>
    <property type="match status" value="1"/>
</dbReference>
<feature type="domain" description="Zinc finger FPG/IleRS-type" evidence="12">
    <location>
        <begin position="894"/>
        <end position="919"/>
    </location>
</feature>
<dbReference type="GO" id="GO:0005829">
    <property type="term" value="C:cytosol"/>
    <property type="evidence" value="ECO:0007669"/>
    <property type="project" value="TreeGrafter"/>
</dbReference>
<evidence type="ECO:0000256" key="5">
    <source>
        <dbReference type="ARBA" id="ARBA00022840"/>
    </source>
</evidence>
<feature type="short sequence motif" description="'KMSKS' region" evidence="10">
    <location>
        <begin position="595"/>
        <end position="599"/>
    </location>
</feature>
<dbReference type="EMBL" id="NIQC01000007">
    <property type="protein sequence ID" value="OWZ84148.1"/>
    <property type="molecule type" value="Genomic_DNA"/>
</dbReference>
<dbReference type="InterPro" id="IPR002300">
    <property type="entry name" value="aa-tRNA-synth_Ia"/>
</dbReference>
<feature type="binding site" evidence="10">
    <location>
        <position position="897"/>
    </location>
    <ligand>
        <name>Zn(2+)</name>
        <dbReference type="ChEBI" id="CHEBI:29105"/>
    </ligand>
</feature>
<dbReference type="RefSeq" id="WP_089023126.1">
    <property type="nucleotide sequence ID" value="NZ_NIQC01000007.1"/>
</dbReference>
<dbReference type="CDD" id="cd07960">
    <property type="entry name" value="Anticodon_Ia_Ile_BEm"/>
    <property type="match status" value="1"/>
</dbReference>
<evidence type="ECO:0000256" key="7">
    <source>
        <dbReference type="ARBA" id="ARBA00023146"/>
    </source>
</evidence>
<comment type="cofactor">
    <cofactor evidence="10">
        <name>Zn(2+)</name>
        <dbReference type="ChEBI" id="CHEBI:29105"/>
    </cofactor>
    <text evidence="10">Binds 1 zinc ion per subunit.</text>
</comment>
<dbReference type="SUPFAM" id="SSF47323">
    <property type="entry name" value="Anticodon-binding domain of a subclass of class I aminoacyl-tRNA synthetases"/>
    <property type="match status" value="1"/>
</dbReference>
<dbReference type="GO" id="GO:0005524">
    <property type="term" value="F:ATP binding"/>
    <property type="evidence" value="ECO:0007669"/>
    <property type="project" value="UniProtKB-UniRule"/>
</dbReference>
<feature type="short sequence motif" description="'HIGH' region" evidence="10">
    <location>
        <begin position="57"/>
        <end position="67"/>
    </location>
</feature>
<evidence type="ECO:0000259" key="13">
    <source>
        <dbReference type="Pfam" id="PF08264"/>
    </source>
</evidence>
<dbReference type="SUPFAM" id="SSF52374">
    <property type="entry name" value="Nucleotidylyl transferase"/>
    <property type="match status" value="1"/>
</dbReference>
<keyword evidence="10" id="KW-0479">Metal-binding</keyword>
<feature type="binding site" evidence="10">
    <location>
        <position position="914"/>
    </location>
    <ligand>
        <name>Zn(2+)</name>
        <dbReference type="ChEBI" id="CHEBI:29105"/>
    </ligand>
</feature>
<dbReference type="InterPro" id="IPR002301">
    <property type="entry name" value="Ile-tRNA-ligase"/>
</dbReference>
<dbReference type="SUPFAM" id="SSF50677">
    <property type="entry name" value="ValRS/IleRS/LeuRS editing domain"/>
    <property type="match status" value="1"/>
</dbReference>
<sequence length="924" mass="107134">MSYKDTLNLPKTDFPMKAKLPQREPEILSKWEQENIYNKVLEHKKGKPKYVLHDGPPYANGDIHMGHALNKVLKDIVVKFKTMQGYDSPYVPGWDTHGLPIEHQITKKKKVNRKKLSNVEFRRKCREYALKYVDIQREQFKRLGVRGDWENPYLTLSPEFEAEQVKLFGKMAQEGYIYKGKKPVYWCTDCETALAEAEVEYQDKRSPSIYVGFTIKDGKGKLKEEEVEVMIWTTTPWTIPANMAISLHPEFKYSLVEVEERKYLLASELVEDVMEKIQVSDYEIKEEFLGEELEGLKCQHPLFERESLLILGDHVTLEQGTGCVHTAPGHGQEDYEISKKYDLEVFSPINESGVFTDEAGQFAGLYYDKANKAVTKALEEKGYLLSLSFVTHQYPGCWRCKKSVIFRATEQWFASVDGFRKQALDSINDVKWVPEWGEERIRNMVNNRDDWCISRQRVWGVPIPIFYCKDCGKELITEESISIVADLFGKEGSDAWFEKEADEILSDEIKCECGHENFTKETDIMDVWFDSGSTHKAVCEQREELTWPVDLYLEGSDQYRGWFQSSLLTAVATKGNSPYRTVLTNGWVVDGEGKKMSKSMGNVIAPKEIIDRFGSDILRLWVASSEFKHDVRVSENILKQITEGYRKIRNTARFILGNLHDFEPETDQVPYDELQDVDRYILSRLQHVIKEATKSYDKFDFHEFYHMVHNFCVVELSQFYLDVIKDRIYTMPENSTERKAGQTTMYYILDALVRLLAPVLTFTSEEIWSHMPGENKESVQLADWPQVNEKFVDHKLEEQWEYFLEFRKEVAKALESVRRDKKIGSPLEAKVKIYAPEEKQEKLQPFSKSLAELFIVSQGELNEEDSANEDEIKEALLVETTEDGVTIVIENAEGEKCPRCWNYHSMISEDGELCPRCDSVISED</sequence>
<keyword evidence="15" id="KW-1185">Reference proteome</keyword>
<comment type="caution">
    <text evidence="14">The sequence shown here is derived from an EMBL/GenBank/DDBJ whole genome shotgun (WGS) entry which is preliminary data.</text>
</comment>
<accession>A0A226BYN2</accession>
<evidence type="ECO:0000256" key="6">
    <source>
        <dbReference type="ARBA" id="ARBA00022917"/>
    </source>
</evidence>
<dbReference type="Proteomes" id="UP000214588">
    <property type="component" value="Unassembled WGS sequence"/>
</dbReference>
<comment type="function">
    <text evidence="8 10">Catalyzes the attachment of isoleucine to tRNA(Ile). As IleRS can inadvertently accommodate and process structurally similar amino acids such as valine, to avoid such errors it has two additional distinct tRNA(Ile)-dependent editing activities. One activity is designated as 'pretransfer' editing and involves the hydrolysis of activated Val-AMP. The other activity is designated 'posttransfer' editing and involves deacylation of mischarged Val-tRNA(Ile).</text>
</comment>